<evidence type="ECO:0000256" key="1">
    <source>
        <dbReference type="SAM" id="Phobius"/>
    </source>
</evidence>
<reference evidence="2 3" key="1">
    <citation type="submission" date="2020-02" db="EMBL/GenBank/DDBJ databases">
        <title>Draft genome sequence of Haematococcus lacustris strain NIES-144.</title>
        <authorList>
            <person name="Morimoto D."/>
            <person name="Nakagawa S."/>
            <person name="Yoshida T."/>
            <person name="Sawayama S."/>
        </authorList>
    </citation>
    <scope>NUCLEOTIDE SEQUENCE [LARGE SCALE GENOMIC DNA]</scope>
    <source>
        <strain evidence="2 3">NIES-144</strain>
    </source>
</reference>
<keyword evidence="3" id="KW-1185">Reference proteome</keyword>
<feature type="transmembrane region" description="Helical" evidence="1">
    <location>
        <begin position="80"/>
        <end position="100"/>
    </location>
</feature>
<keyword evidence="1" id="KW-0472">Membrane</keyword>
<organism evidence="2 3">
    <name type="scientific">Haematococcus lacustris</name>
    <name type="common">Green alga</name>
    <name type="synonym">Haematococcus pluvialis</name>
    <dbReference type="NCBI Taxonomy" id="44745"/>
    <lineage>
        <taxon>Eukaryota</taxon>
        <taxon>Viridiplantae</taxon>
        <taxon>Chlorophyta</taxon>
        <taxon>core chlorophytes</taxon>
        <taxon>Chlorophyceae</taxon>
        <taxon>CS clade</taxon>
        <taxon>Chlamydomonadales</taxon>
        <taxon>Haematococcaceae</taxon>
        <taxon>Haematococcus</taxon>
    </lineage>
</organism>
<evidence type="ECO:0000313" key="2">
    <source>
        <dbReference type="EMBL" id="GFH13378.1"/>
    </source>
</evidence>
<gene>
    <name evidence="2" type="ORF">HaLaN_09252</name>
</gene>
<proteinExistence type="predicted"/>
<comment type="caution">
    <text evidence="2">The sequence shown here is derived from an EMBL/GenBank/DDBJ whole genome shotgun (WGS) entry which is preliminary data.</text>
</comment>
<keyword evidence="1" id="KW-1133">Transmembrane helix</keyword>
<evidence type="ECO:0000313" key="3">
    <source>
        <dbReference type="Proteomes" id="UP000485058"/>
    </source>
</evidence>
<dbReference type="Proteomes" id="UP000485058">
    <property type="component" value="Unassembled WGS sequence"/>
</dbReference>
<name>A0A699Z1H3_HAELA</name>
<feature type="non-terminal residue" evidence="2">
    <location>
        <position position="1"/>
    </location>
</feature>
<keyword evidence="1" id="KW-0812">Transmembrane</keyword>
<feature type="transmembrane region" description="Helical" evidence="1">
    <location>
        <begin position="7"/>
        <end position="27"/>
    </location>
</feature>
<dbReference type="AlphaFoldDB" id="A0A699Z1H3"/>
<sequence>MDPESPLLVLLLPVLYLFGGCLTLLQFQVAYTLVVQVGRQTAAADQIRNNALTRKRLACAGLLQNLSDYLIRVFGQPHKFVPQPTHVVLVALMIAVIVHLERVRRACATVARA</sequence>
<accession>A0A699Z1H3</accession>
<dbReference type="EMBL" id="BLLF01000605">
    <property type="protein sequence ID" value="GFH13378.1"/>
    <property type="molecule type" value="Genomic_DNA"/>
</dbReference>
<protein>
    <submittedName>
        <fullName evidence="2">Uncharacterized protein</fullName>
    </submittedName>
</protein>